<gene>
    <name evidence="2" type="ORF">HK414_23635</name>
</gene>
<accession>A0ABX6P7G8</accession>
<keyword evidence="3" id="KW-1185">Reference proteome</keyword>
<protein>
    <submittedName>
        <fullName evidence="2">Uncharacterized protein</fullName>
    </submittedName>
</protein>
<evidence type="ECO:0000313" key="3">
    <source>
        <dbReference type="Proteomes" id="UP000500826"/>
    </source>
</evidence>
<evidence type="ECO:0000313" key="2">
    <source>
        <dbReference type="EMBL" id="QJW85298.1"/>
    </source>
</evidence>
<reference evidence="2 3" key="1">
    <citation type="submission" date="2020-05" db="EMBL/GenBank/DDBJ databases">
        <title>Ramlibacter rhizophilus sp. nov., isolated from rhizosphere soil of national flower Mugunghwa from South Korea.</title>
        <authorList>
            <person name="Zheng-Fei Y."/>
            <person name="Huan T."/>
        </authorList>
    </citation>
    <scope>NUCLEOTIDE SEQUENCE [LARGE SCALE GENOMIC DNA]</scope>
    <source>
        <strain evidence="2 3">H242</strain>
    </source>
</reference>
<dbReference type="EMBL" id="CP053418">
    <property type="protein sequence ID" value="QJW85298.1"/>
    <property type="molecule type" value="Genomic_DNA"/>
</dbReference>
<proteinExistence type="predicted"/>
<dbReference type="Proteomes" id="UP000500826">
    <property type="component" value="Chromosome"/>
</dbReference>
<organism evidence="2 3">
    <name type="scientific">Ramlibacter terrae</name>
    <dbReference type="NCBI Taxonomy" id="2732511"/>
    <lineage>
        <taxon>Bacteria</taxon>
        <taxon>Pseudomonadati</taxon>
        <taxon>Pseudomonadota</taxon>
        <taxon>Betaproteobacteria</taxon>
        <taxon>Burkholderiales</taxon>
        <taxon>Comamonadaceae</taxon>
        <taxon>Ramlibacter</taxon>
    </lineage>
</organism>
<name>A0ABX6P7G8_9BURK</name>
<evidence type="ECO:0000256" key="1">
    <source>
        <dbReference type="SAM" id="MobiDB-lite"/>
    </source>
</evidence>
<reference evidence="2 3" key="2">
    <citation type="submission" date="2020-05" db="EMBL/GenBank/DDBJ databases">
        <authorList>
            <person name="Khan S.A."/>
            <person name="Jeon C.O."/>
            <person name="Chun B.H."/>
        </authorList>
    </citation>
    <scope>NUCLEOTIDE SEQUENCE [LARGE SCALE GENOMIC DNA]</scope>
    <source>
        <strain evidence="2 3">H242</strain>
    </source>
</reference>
<sequence length="108" mass="12120">MTYTDDLEDLPGPAAPRPSGPHRRRHVVPAGDVETEGLSALQVVDEDPELHMLKCDLAAFQREEMDALGTCITALLTRAPRVEALRAWTAHEAARLRTRECLRRLHAW</sequence>
<feature type="region of interest" description="Disordered" evidence="1">
    <location>
        <begin position="1"/>
        <end position="26"/>
    </location>
</feature>